<comment type="caution">
    <text evidence="2">The sequence shown here is derived from an EMBL/GenBank/DDBJ whole genome shotgun (WGS) entry which is preliminary data.</text>
</comment>
<reference evidence="2" key="1">
    <citation type="journal article" date="2023" name="IScience">
        <title>Live-bearing cockroach genome reveals convergent evolutionary mechanisms linked to viviparity in insects and beyond.</title>
        <authorList>
            <person name="Fouks B."/>
            <person name="Harrison M.C."/>
            <person name="Mikhailova A.A."/>
            <person name="Marchal E."/>
            <person name="English S."/>
            <person name="Carruthers M."/>
            <person name="Jennings E.C."/>
            <person name="Chiamaka E.L."/>
            <person name="Frigard R.A."/>
            <person name="Pippel M."/>
            <person name="Attardo G.M."/>
            <person name="Benoit J.B."/>
            <person name="Bornberg-Bauer E."/>
            <person name="Tobe S.S."/>
        </authorList>
    </citation>
    <scope>NUCLEOTIDE SEQUENCE</scope>
    <source>
        <tissue evidence="2">Testes</tissue>
    </source>
</reference>
<protein>
    <submittedName>
        <fullName evidence="2">Uncharacterized protein</fullName>
    </submittedName>
</protein>
<evidence type="ECO:0000313" key="3">
    <source>
        <dbReference type="Proteomes" id="UP001233999"/>
    </source>
</evidence>
<reference evidence="2" key="2">
    <citation type="submission" date="2023-05" db="EMBL/GenBank/DDBJ databases">
        <authorList>
            <person name="Fouks B."/>
        </authorList>
    </citation>
    <scope>NUCLEOTIDE SEQUENCE</scope>
    <source>
        <strain evidence="2">Stay&amp;Tobe</strain>
        <tissue evidence="2">Testes</tissue>
    </source>
</reference>
<keyword evidence="1" id="KW-1133">Transmembrane helix</keyword>
<feature type="non-terminal residue" evidence="2">
    <location>
        <position position="1"/>
    </location>
</feature>
<dbReference type="Proteomes" id="UP001233999">
    <property type="component" value="Unassembled WGS sequence"/>
</dbReference>
<gene>
    <name evidence="2" type="ORF">L9F63_004219</name>
</gene>
<keyword evidence="1" id="KW-0472">Membrane</keyword>
<feature type="transmembrane region" description="Helical" evidence="1">
    <location>
        <begin position="24"/>
        <end position="44"/>
    </location>
</feature>
<keyword evidence="3" id="KW-1185">Reference proteome</keyword>
<dbReference type="AlphaFoldDB" id="A0AAD7ZGP0"/>
<proteinExistence type="predicted"/>
<evidence type="ECO:0000313" key="2">
    <source>
        <dbReference type="EMBL" id="KAJ9580146.1"/>
    </source>
</evidence>
<organism evidence="2 3">
    <name type="scientific">Diploptera punctata</name>
    <name type="common">Pacific beetle cockroach</name>
    <dbReference type="NCBI Taxonomy" id="6984"/>
    <lineage>
        <taxon>Eukaryota</taxon>
        <taxon>Metazoa</taxon>
        <taxon>Ecdysozoa</taxon>
        <taxon>Arthropoda</taxon>
        <taxon>Hexapoda</taxon>
        <taxon>Insecta</taxon>
        <taxon>Pterygota</taxon>
        <taxon>Neoptera</taxon>
        <taxon>Polyneoptera</taxon>
        <taxon>Dictyoptera</taxon>
        <taxon>Blattodea</taxon>
        <taxon>Blaberoidea</taxon>
        <taxon>Blaberidae</taxon>
        <taxon>Diplopterinae</taxon>
        <taxon>Diploptera</taxon>
    </lineage>
</organism>
<dbReference type="EMBL" id="JASPKZ010008359">
    <property type="protein sequence ID" value="KAJ9580146.1"/>
    <property type="molecule type" value="Genomic_DNA"/>
</dbReference>
<evidence type="ECO:0000256" key="1">
    <source>
        <dbReference type="SAM" id="Phobius"/>
    </source>
</evidence>
<accession>A0AAD7ZGP0</accession>
<keyword evidence="1" id="KW-0812">Transmembrane</keyword>
<sequence length="68" mass="7909">IELLNIFQRHPLFLPCFPQSSRQILGWNFIIIAISILLQLKPVIYEKMTNARIAIAFSRANKIVERTV</sequence>
<name>A0AAD7ZGP0_DIPPU</name>